<dbReference type="PIRSF" id="PIRSF021964">
    <property type="entry name" value="UCP921964"/>
    <property type="match status" value="1"/>
</dbReference>
<dbReference type="Pfam" id="PF09893">
    <property type="entry name" value="DUF2120"/>
    <property type="match status" value="1"/>
</dbReference>
<dbReference type="OrthoDB" id="64462at2157"/>
<reference evidence="1" key="1">
    <citation type="submission" date="2007-06" db="EMBL/GenBank/DDBJ databases">
        <title>Complete sequence of Methanococcus aeolicus Nankai-3.</title>
        <authorList>
            <consortium name="US DOE Joint Genome Institute"/>
            <person name="Copeland A."/>
            <person name="Lucas S."/>
            <person name="Lapidus A."/>
            <person name="Barry K."/>
            <person name="Glavina del Rio T."/>
            <person name="Dalin E."/>
            <person name="Tice H."/>
            <person name="Pitluck S."/>
            <person name="Chain P."/>
            <person name="Malfatti S."/>
            <person name="Shin M."/>
            <person name="Vergez L."/>
            <person name="Schmutz J."/>
            <person name="Larimer F."/>
            <person name="Land M."/>
            <person name="Hauser L."/>
            <person name="Kyrpides N."/>
            <person name="Lykidis A."/>
            <person name="Sieprawska-Lupa M."/>
            <person name="Whitman W.B."/>
            <person name="Richardson P."/>
        </authorList>
    </citation>
    <scope>NUCLEOTIDE SEQUENCE [LARGE SCALE GENOMIC DNA]</scope>
    <source>
        <strain evidence="1">Nankai-3</strain>
    </source>
</reference>
<evidence type="ECO:0008006" key="3">
    <source>
        <dbReference type="Google" id="ProtNLM"/>
    </source>
</evidence>
<dbReference type="HOGENOM" id="CLU_143947_0_0_2"/>
<dbReference type="Proteomes" id="UP000001106">
    <property type="component" value="Chromosome"/>
</dbReference>
<dbReference type="InterPro" id="IPR014515">
    <property type="entry name" value="UCP921964"/>
</dbReference>
<evidence type="ECO:0000313" key="2">
    <source>
        <dbReference type="Proteomes" id="UP000001106"/>
    </source>
</evidence>
<accession>A6UVS5</accession>
<dbReference type="RefSeq" id="WP_011973729.1">
    <property type="nucleotide sequence ID" value="NC_009635.1"/>
</dbReference>
<keyword evidence="2" id="KW-1185">Reference proteome</keyword>
<name>A6UVS5_META3</name>
<dbReference type="EMBL" id="CP000743">
    <property type="protein sequence ID" value="ABR56597.1"/>
    <property type="molecule type" value="Genomic_DNA"/>
</dbReference>
<dbReference type="GeneID" id="5326786"/>
<organism evidence="1 2">
    <name type="scientific">Methanococcus aeolicus (strain ATCC BAA-1280 / DSM 17508 / OCM 812 / Nankai-3)</name>
    <dbReference type="NCBI Taxonomy" id="419665"/>
    <lineage>
        <taxon>Archaea</taxon>
        <taxon>Methanobacteriati</taxon>
        <taxon>Methanobacteriota</taxon>
        <taxon>Methanomada group</taxon>
        <taxon>Methanococci</taxon>
        <taxon>Methanococcales</taxon>
        <taxon>Methanococcaceae</taxon>
        <taxon>Methanococcus</taxon>
    </lineage>
</organism>
<dbReference type="STRING" id="419665.Maeo_1019"/>
<gene>
    <name evidence="1" type="ordered locus">Maeo_1019</name>
</gene>
<proteinExistence type="predicted"/>
<dbReference type="eggNOG" id="arCOG04873">
    <property type="taxonomic scope" value="Archaea"/>
</dbReference>
<dbReference type="AlphaFoldDB" id="A6UVS5"/>
<dbReference type="KEGG" id="mae:Maeo_1019"/>
<protein>
    <recommendedName>
        <fullName evidence="3">DUF2120 domain-containing protein</fullName>
    </recommendedName>
</protein>
<evidence type="ECO:0000313" key="1">
    <source>
        <dbReference type="EMBL" id="ABR56597.1"/>
    </source>
</evidence>
<sequence>MMINVTTGRIIKSLEAFKGSKPIYEKNGLLIVRSVCRDKKFEEFDSIKEYLKSKLVENKLELPDDEDINIFIEKIDEKIGEGSDIYPDAFGFEMLKKSFENMGCECDYIIGKKGELFVGICLWYDKVVKKPIFVEVICC</sequence>